<feature type="signal peptide" evidence="3">
    <location>
        <begin position="1"/>
        <end position="22"/>
    </location>
</feature>
<keyword evidence="3" id="KW-0732">Signal</keyword>
<name>A0A2N3I9A1_9BACT</name>
<protein>
    <submittedName>
        <fullName evidence="5">Rhamnogalacturonan acetylesterase</fullName>
    </submittedName>
</protein>
<dbReference type="SUPFAM" id="SSF52266">
    <property type="entry name" value="SGNH hydrolase"/>
    <property type="match status" value="1"/>
</dbReference>
<dbReference type="InterPro" id="IPR013830">
    <property type="entry name" value="SGNH_hydro"/>
</dbReference>
<dbReference type="InterPro" id="IPR037459">
    <property type="entry name" value="RhgT-like"/>
</dbReference>
<evidence type="ECO:0000313" key="5">
    <source>
        <dbReference type="EMBL" id="PKQ66934.1"/>
    </source>
</evidence>
<evidence type="ECO:0000313" key="6">
    <source>
        <dbReference type="Proteomes" id="UP000233618"/>
    </source>
</evidence>
<dbReference type="RefSeq" id="WP_101309509.1">
    <property type="nucleotide sequence ID" value="NZ_MVDE01000011.1"/>
</dbReference>
<feature type="domain" description="SGNH hydrolase-type esterase" evidence="4">
    <location>
        <begin position="30"/>
        <end position="224"/>
    </location>
</feature>
<dbReference type="PANTHER" id="PTHR43695:SF1">
    <property type="entry name" value="RHAMNOGALACTURONAN ACETYLESTERASE"/>
    <property type="match status" value="1"/>
</dbReference>
<sequence>MKYLSKTIILLLILFAFSCTQKKETNIFLVGDSTMANKPFANGNPERGWGQIFPLYLNEGIHVENHAVNGRSSKSFRDEGRWAKVLENMQTGDYVIIQFGHNDEKIKDSTRYTNPDTDYRQNLIRFVSEARQKGGIPVLATSIVRRKFDENGVFQESHGMYPQVVREVAESEQVPLLDLQKLTKELLINYGEDASKKLYLHINAGEYESLPDGRNDDTHLSASGAFRICDLAKSEITQKVPELSVYFKK</sequence>
<gene>
    <name evidence="5" type="ORF">BZG01_09020</name>
</gene>
<dbReference type="CDD" id="cd01821">
    <property type="entry name" value="Rhamnogalacturan_acetylesterase_like"/>
    <property type="match status" value="1"/>
</dbReference>
<proteinExistence type="inferred from homology"/>
<evidence type="ECO:0000259" key="4">
    <source>
        <dbReference type="Pfam" id="PF13472"/>
    </source>
</evidence>
<dbReference type="Gene3D" id="3.40.50.1110">
    <property type="entry name" value="SGNH hydrolase"/>
    <property type="match status" value="1"/>
</dbReference>
<comment type="similarity">
    <text evidence="1">Belongs to the 'GDSL' lipolytic enzyme family.</text>
</comment>
<dbReference type="PANTHER" id="PTHR43695">
    <property type="entry name" value="PUTATIVE (AFU_ORTHOLOGUE AFUA_2G17250)-RELATED"/>
    <property type="match status" value="1"/>
</dbReference>
<evidence type="ECO:0000256" key="3">
    <source>
        <dbReference type="SAM" id="SignalP"/>
    </source>
</evidence>
<dbReference type="PROSITE" id="PS51257">
    <property type="entry name" value="PROKAR_LIPOPROTEIN"/>
    <property type="match status" value="1"/>
</dbReference>
<evidence type="ECO:0000256" key="1">
    <source>
        <dbReference type="ARBA" id="ARBA00008668"/>
    </source>
</evidence>
<comment type="caution">
    <text evidence="5">The sequence shown here is derived from an EMBL/GenBank/DDBJ whole genome shotgun (WGS) entry which is preliminary data.</text>
</comment>
<dbReference type="AlphaFoldDB" id="A0A2N3I9A1"/>
<keyword evidence="2" id="KW-0378">Hydrolase</keyword>
<dbReference type="InterPro" id="IPR036514">
    <property type="entry name" value="SGNH_hydro_sf"/>
</dbReference>
<dbReference type="Pfam" id="PF13472">
    <property type="entry name" value="Lipase_GDSL_2"/>
    <property type="match status" value="1"/>
</dbReference>
<organism evidence="5 6">
    <name type="scientific">Labilibaculum manganireducens</name>
    <dbReference type="NCBI Taxonomy" id="1940525"/>
    <lineage>
        <taxon>Bacteria</taxon>
        <taxon>Pseudomonadati</taxon>
        <taxon>Bacteroidota</taxon>
        <taxon>Bacteroidia</taxon>
        <taxon>Marinilabiliales</taxon>
        <taxon>Marinifilaceae</taxon>
        <taxon>Labilibaculum</taxon>
    </lineage>
</organism>
<dbReference type="GO" id="GO:0016788">
    <property type="term" value="F:hydrolase activity, acting on ester bonds"/>
    <property type="evidence" value="ECO:0007669"/>
    <property type="project" value="UniProtKB-ARBA"/>
</dbReference>
<reference evidence="5 6" key="1">
    <citation type="journal article" date="2017" name="Front. Microbiol.">
        <title>Labilibaculum manganireducens gen. nov., sp. nov. and Labilibaculum filiforme sp. nov., Novel Bacteroidetes Isolated from Subsurface Sediments of the Baltic Sea.</title>
        <authorList>
            <person name="Vandieken V."/>
            <person name="Marshall I.P."/>
            <person name="Niemann H."/>
            <person name="Engelen B."/>
            <person name="Cypionka H."/>
        </authorList>
    </citation>
    <scope>NUCLEOTIDE SEQUENCE [LARGE SCALE GENOMIC DNA]</scope>
    <source>
        <strain evidence="5 6">59.10-2M</strain>
    </source>
</reference>
<keyword evidence="6" id="KW-1185">Reference proteome</keyword>
<feature type="chain" id="PRO_5014736142" evidence="3">
    <location>
        <begin position="23"/>
        <end position="249"/>
    </location>
</feature>
<dbReference type="EMBL" id="MVDE01000011">
    <property type="protein sequence ID" value="PKQ66934.1"/>
    <property type="molecule type" value="Genomic_DNA"/>
</dbReference>
<dbReference type="Proteomes" id="UP000233618">
    <property type="component" value="Unassembled WGS sequence"/>
</dbReference>
<accession>A0A2N3I9A1</accession>
<evidence type="ECO:0000256" key="2">
    <source>
        <dbReference type="ARBA" id="ARBA00022801"/>
    </source>
</evidence>